<sequence length="244" mass="27032">MPLIEQRSPGQDSVYPAVVESTTAQSQWISDTSTTEQEWATSTPEQEWSTSTPEGWATSYTTQTGWITSYTTTTDCDCDWEYSTTSSSWCPTPIIVTPTTTSLVPFQTTSPAGVIVVDHHNHGLAPGVVGGIVLGVFFGVLLLVLLCICCFRNYYRGRRYYAGSSSSSSSSHSRHRKPPVVVMDPYPNRRDANLTFVGGGNYPGTRVMVTKSQKIFIRPPPVRQVRTVRETRRSHKVVVVEDDD</sequence>
<dbReference type="EMBL" id="KN847043">
    <property type="protein sequence ID" value="KIW27732.1"/>
    <property type="molecule type" value="Genomic_DNA"/>
</dbReference>
<evidence type="ECO:0000313" key="4">
    <source>
        <dbReference type="Proteomes" id="UP000054466"/>
    </source>
</evidence>
<dbReference type="RefSeq" id="XP_016247948.1">
    <property type="nucleotide sequence ID" value="XM_016394529.1"/>
</dbReference>
<dbReference type="HOGENOM" id="CLU_1323625_0_0_1"/>
<keyword evidence="2" id="KW-0472">Membrane</keyword>
<evidence type="ECO:0000256" key="2">
    <source>
        <dbReference type="SAM" id="Phobius"/>
    </source>
</evidence>
<evidence type="ECO:0000313" key="3">
    <source>
        <dbReference type="EMBL" id="KIW27732.1"/>
    </source>
</evidence>
<dbReference type="GeneID" id="27346636"/>
<dbReference type="VEuPathDB" id="FungiDB:PV07_07442"/>
<name>A0A0D2ARJ3_9EURO</name>
<keyword evidence="2" id="KW-1133">Transmembrane helix</keyword>
<feature type="region of interest" description="Disordered" evidence="1">
    <location>
        <begin position="26"/>
        <end position="54"/>
    </location>
</feature>
<organism evidence="3 4">
    <name type="scientific">Cladophialophora immunda</name>
    <dbReference type="NCBI Taxonomy" id="569365"/>
    <lineage>
        <taxon>Eukaryota</taxon>
        <taxon>Fungi</taxon>
        <taxon>Dikarya</taxon>
        <taxon>Ascomycota</taxon>
        <taxon>Pezizomycotina</taxon>
        <taxon>Eurotiomycetes</taxon>
        <taxon>Chaetothyriomycetidae</taxon>
        <taxon>Chaetothyriales</taxon>
        <taxon>Herpotrichiellaceae</taxon>
        <taxon>Cladophialophora</taxon>
    </lineage>
</organism>
<gene>
    <name evidence="3" type="ORF">PV07_07442</name>
</gene>
<accession>A0A0D2ARJ3</accession>
<keyword evidence="2" id="KW-0812">Transmembrane</keyword>
<feature type="transmembrane region" description="Helical" evidence="2">
    <location>
        <begin position="128"/>
        <end position="151"/>
    </location>
</feature>
<dbReference type="AlphaFoldDB" id="A0A0D2ARJ3"/>
<dbReference type="OrthoDB" id="4121286at2759"/>
<dbReference type="Proteomes" id="UP000054466">
    <property type="component" value="Unassembled WGS sequence"/>
</dbReference>
<feature type="region of interest" description="Disordered" evidence="1">
    <location>
        <begin position="162"/>
        <end position="181"/>
    </location>
</feature>
<proteinExistence type="predicted"/>
<keyword evidence="4" id="KW-1185">Reference proteome</keyword>
<feature type="compositionally biased region" description="Low complexity" evidence="1">
    <location>
        <begin position="162"/>
        <end position="171"/>
    </location>
</feature>
<protein>
    <submittedName>
        <fullName evidence="3">Uncharacterized protein</fullName>
    </submittedName>
</protein>
<reference evidence="3 4" key="1">
    <citation type="submission" date="2015-01" db="EMBL/GenBank/DDBJ databases">
        <title>The Genome Sequence of Cladophialophora immunda CBS83496.</title>
        <authorList>
            <consortium name="The Broad Institute Genomics Platform"/>
            <person name="Cuomo C."/>
            <person name="de Hoog S."/>
            <person name="Gorbushina A."/>
            <person name="Stielow B."/>
            <person name="Teixiera M."/>
            <person name="Abouelleil A."/>
            <person name="Chapman S.B."/>
            <person name="Priest M."/>
            <person name="Young S.K."/>
            <person name="Wortman J."/>
            <person name="Nusbaum C."/>
            <person name="Birren B."/>
        </authorList>
    </citation>
    <scope>NUCLEOTIDE SEQUENCE [LARGE SCALE GENOMIC DNA]</scope>
    <source>
        <strain evidence="3 4">CBS 83496</strain>
    </source>
</reference>
<evidence type="ECO:0000256" key="1">
    <source>
        <dbReference type="SAM" id="MobiDB-lite"/>
    </source>
</evidence>
<dbReference type="STRING" id="569365.A0A0D2ARJ3"/>